<keyword evidence="3" id="KW-0132">Cell division</keyword>
<dbReference type="GO" id="GO:0005634">
    <property type="term" value="C:nucleus"/>
    <property type="evidence" value="ECO:0007669"/>
    <property type="project" value="UniProtKB-SubCell"/>
</dbReference>
<feature type="compositionally biased region" description="Pro residues" evidence="8">
    <location>
        <begin position="1"/>
        <end position="12"/>
    </location>
</feature>
<reference evidence="9" key="1">
    <citation type="submission" date="2021-03" db="EMBL/GenBank/DDBJ databases">
        <title>Comparative genomics and phylogenomic investigation of the class Geoglossomycetes provide insights into ecological specialization and systematics.</title>
        <authorList>
            <person name="Melie T."/>
            <person name="Pirro S."/>
            <person name="Miller A.N."/>
            <person name="Quandt A."/>
        </authorList>
    </citation>
    <scope>NUCLEOTIDE SEQUENCE</scope>
    <source>
        <strain evidence="9">CAQ_001_2017</strain>
    </source>
</reference>
<feature type="region of interest" description="Disordered" evidence="8">
    <location>
        <begin position="1"/>
        <end position="21"/>
    </location>
</feature>
<comment type="caution">
    <text evidence="9">The sequence shown here is derived from an EMBL/GenBank/DDBJ whole genome shotgun (WGS) entry which is preliminary data.</text>
</comment>
<comment type="similarity">
    <text evidence="2">Belongs to the SCC4/mau-2 family.</text>
</comment>
<gene>
    <name evidence="9" type="ORF">GP486_000199</name>
</gene>
<evidence type="ECO:0000313" key="9">
    <source>
        <dbReference type="EMBL" id="KAH0566416.1"/>
    </source>
</evidence>
<dbReference type="Pfam" id="PF10345">
    <property type="entry name" value="Cohesin_load"/>
    <property type="match status" value="1"/>
</dbReference>
<evidence type="ECO:0000256" key="1">
    <source>
        <dbReference type="ARBA" id="ARBA00004123"/>
    </source>
</evidence>
<evidence type="ECO:0000313" key="10">
    <source>
        <dbReference type="Proteomes" id="UP000750711"/>
    </source>
</evidence>
<dbReference type="GO" id="GO:0007064">
    <property type="term" value="P:mitotic sister chromatid cohesion"/>
    <property type="evidence" value="ECO:0007669"/>
    <property type="project" value="InterPro"/>
</dbReference>
<feature type="compositionally biased region" description="Low complexity" evidence="8">
    <location>
        <begin position="93"/>
        <end position="103"/>
    </location>
</feature>
<evidence type="ECO:0000256" key="6">
    <source>
        <dbReference type="ARBA" id="ARBA00023242"/>
    </source>
</evidence>
<keyword evidence="4" id="KW-0498">Mitosis</keyword>
<comment type="subcellular location">
    <subcellularLocation>
        <location evidence="1">Nucleus</location>
    </subcellularLocation>
</comment>
<keyword evidence="5" id="KW-0159">Chromosome partition</keyword>
<dbReference type="GO" id="GO:0007059">
    <property type="term" value="P:chromosome segregation"/>
    <property type="evidence" value="ECO:0007669"/>
    <property type="project" value="UniProtKB-KW"/>
</dbReference>
<dbReference type="GO" id="GO:0051301">
    <property type="term" value="P:cell division"/>
    <property type="evidence" value="ECO:0007669"/>
    <property type="project" value="UniProtKB-KW"/>
</dbReference>
<evidence type="ECO:0000256" key="3">
    <source>
        <dbReference type="ARBA" id="ARBA00022618"/>
    </source>
</evidence>
<keyword evidence="10" id="KW-1185">Reference proteome</keyword>
<dbReference type="InterPro" id="IPR019440">
    <property type="entry name" value="MAU2"/>
</dbReference>
<evidence type="ECO:0000256" key="4">
    <source>
        <dbReference type="ARBA" id="ARBA00022776"/>
    </source>
</evidence>
<dbReference type="AlphaFoldDB" id="A0A9P8RTW3"/>
<dbReference type="Proteomes" id="UP000750711">
    <property type="component" value="Unassembled WGS sequence"/>
</dbReference>
<feature type="region of interest" description="Disordered" evidence="8">
    <location>
        <begin position="86"/>
        <end position="109"/>
    </location>
</feature>
<organism evidence="9 10">
    <name type="scientific">Trichoglossum hirsutum</name>
    <dbReference type="NCBI Taxonomy" id="265104"/>
    <lineage>
        <taxon>Eukaryota</taxon>
        <taxon>Fungi</taxon>
        <taxon>Dikarya</taxon>
        <taxon>Ascomycota</taxon>
        <taxon>Pezizomycotina</taxon>
        <taxon>Geoglossomycetes</taxon>
        <taxon>Geoglossales</taxon>
        <taxon>Geoglossaceae</taxon>
        <taxon>Trichoglossum</taxon>
    </lineage>
</organism>
<name>A0A9P8RTW3_9PEZI</name>
<dbReference type="EMBL" id="JAGHQM010000010">
    <property type="protein sequence ID" value="KAH0566416.1"/>
    <property type="molecule type" value="Genomic_DNA"/>
</dbReference>
<keyword evidence="6" id="KW-0539">Nucleus</keyword>
<evidence type="ECO:0000256" key="2">
    <source>
        <dbReference type="ARBA" id="ARBA00008585"/>
    </source>
</evidence>
<accession>A0A9P8RTW3</accession>
<evidence type="ECO:0000256" key="7">
    <source>
        <dbReference type="ARBA" id="ARBA00023306"/>
    </source>
</evidence>
<proteinExistence type="inferred from homology"/>
<evidence type="ECO:0000256" key="5">
    <source>
        <dbReference type="ARBA" id="ARBA00022829"/>
    </source>
</evidence>
<keyword evidence="7" id="KW-0131">Cell cycle</keyword>
<evidence type="ECO:0000256" key="8">
    <source>
        <dbReference type="SAM" id="MobiDB-lite"/>
    </source>
</evidence>
<protein>
    <submittedName>
        <fullName evidence="9">Uncharacterized protein</fullName>
    </submittedName>
</protein>
<sequence>MSYPPPYIPNPNVPSSAPQASGYQPVTFEVPGPAQAHQYHNYASYHPQYQQVPTANLFQECQQPAIQQRQVQELPVLQRDTLQPPHKSAVQFPTPTTPATVTPTPEPLHDEVPPLDYQLILISLAEDYFAAAHRQGSLLALSMRAAELDRYYKLIASGLACLETVLKARRGLPLGVRTLLTAEIAMEASTATRSSREVATIGSQIQYPAPTS</sequence>